<evidence type="ECO:0000256" key="1">
    <source>
        <dbReference type="SAM" id="MobiDB-lite"/>
    </source>
</evidence>
<gene>
    <name evidence="2" type="ORF">AGR3A_pa10028</name>
</gene>
<dbReference type="InterPro" id="IPR036388">
    <property type="entry name" value="WH-like_DNA-bd_sf"/>
</dbReference>
<dbReference type="AlphaFoldDB" id="A0A1S7S7V8"/>
<feature type="region of interest" description="Disordered" evidence="1">
    <location>
        <begin position="1"/>
        <end position="37"/>
    </location>
</feature>
<dbReference type="SUPFAM" id="SSF46785">
    <property type="entry name" value="Winged helix' DNA-binding domain"/>
    <property type="match status" value="1"/>
</dbReference>
<dbReference type="Gene3D" id="1.10.10.10">
    <property type="entry name" value="Winged helix-like DNA-binding domain superfamily/Winged helix DNA-binding domain"/>
    <property type="match status" value="1"/>
</dbReference>
<dbReference type="EMBL" id="FBWK01000065">
    <property type="protein sequence ID" value="CUX64119.1"/>
    <property type="molecule type" value="Genomic_DNA"/>
</dbReference>
<proteinExistence type="predicted"/>
<dbReference type="Proteomes" id="UP000191988">
    <property type="component" value="Unassembled WGS sequence"/>
</dbReference>
<organism evidence="2 3">
    <name type="scientific">Agrobacterium tomkonis CFBP 6623</name>
    <dbReference type="NCBI Taxonomy" id="1183432"/>
    <lineage>
        <taxon>Bacteria</taxon>
        <taxon>Pseudomonadati</taxon>
        <taxon>Pseudomonadota</taxon>
        <taxon>Alphaproteobacteria</taxon>
        <taxon>Hyphomicrobiales</taxon>
        <taxon>Rhizobiaceae</taxon>
        <taxon>Rhizobium/Agrobacterium group</taxon>
        <taxon>Agrobacterium</taxon>
        <taxon>Agrobacterium tumefaciens complex</taxon>
    </lineage>
</organism>
<protein>
    <submittedName>
        <fullName evidence="2">Transcription regulator (Modular protein)</fullName>
    </submittedName>
</protein>
<accession>A0A1S7S7V8</accession>
<evidence type="ECO:0000313" key="2">
    <source>
        <dbReference type="EMBL" id="CUX64119.1"/>
    </source>
</evidence>
<keyword evidence="3" id="KW-1185">Reference proteome</keyword>
<name>A0A1S7S7V8_9HYPH</name>
<evidence type="ECO:0000313" key="3">
    <source>
        <dbReference type="Proteomes" id="UP000191988"/>
    </source>
</evidence>
<dbReference type="InterPro" id="IPR036390">
    <property type="entry name" value="WH_DNA-bd_sf"/>
</dbReference>
<sequence length="159" mass="17517">MRERGRTVPPHEVGNALGNSDREKDVARAPQRRARGRHEIHQTYASDAHKALDHWLAQATFVAALGDILKTPLADETPAAKLKQLGMLVYIIELIGQDKPITLTSLVEASGLARSAVGDIMDKLVEKGCLIESMGRNAWGRGKARQFRVSASIFDRIRP</sequence>
<reference evidence="3" key="1">
    <citation type="submission" date="2016-01" db="EMBL/GenBank/DDBJ databases">
        <authorList>
            <person name="Regsiter A."/>
            <person name="william w."/>
        </authorList>
    </citation>
    <scope>NUCLEOTIDE SEQUENCE [LARGE SCALE GENOMIC DNA]</scope>
    <source>
        <strain evidence="3">CFBP 6623</strain>
    </source>
</reference>